<gene>
    <name evidence="4" type="ORF">OA50_05742</name>
</gene>
<evidence type="ECO:0000256" key="2">
    <source>
        <dbReference type="ARBA" id="ARBA00022679"/>
    </source>
</evidence>
<evidence type="ECO:0000313" key="4">
    <source>
        <dbReference type="EMBL" id="KHQ49711.1"/>
    </source>
</evidence>
<dbReference type="InterPro" id="IPR027417">
    <property type="entry name" value="P-loop_NTPase"/>
</dbReference>
<organism evidence="4 5">
    <name type="scientific">Mameliella alba</name>
    <dbReference type="NCBI Taxonomy" id="561184"/>
    <lineage>
        <taxon>Bacteria</taxon>
        <taxon>Pseudomonadati</taxon>
        <taxon>Pseudomonadota</taxon>
        <taxon>Alphaproteobacteria</taxon>
        <taxon>Rhodobacterales</taxon>
        <taxon>Roseobacteraceae</taxon>
        <taxon>Mameliella</taxon>
    </lineage>
</organism>
<keyword evidence="2 4" id="KW-0808">Transferase</keyword>
<evidence type="ECO:0000313" key="5">
    <source>
        <dbReference type="Proteomes" id="UP000030960"/>
    </source>
</evidence>
<proteinExistence type="inferred from homology"/>
<comment type="similarity">
    <text evidence="1">Belongs to the sulfotransferase 1 family.</text>
</comment>
<dbReference type="Pfam" id="PF00685">
    <property type="entry name" value="Sulfotransfer_1"/>
    <property type="match status" value="1"/>
</dbReference>
<accession>A0A0B3RZL9</accession>
<evidence type="ECO:0000256" key="1">
    <source>
        <dbReference type="ARBA" id="ARBA00005771"/>
    </source>
</evidence>
<dbReference type="AlphaFoldDB" id="A0A0B3RZL9"/>
<name>A0A0B3RZL9_9RHOB</name>
<dbReference type="EMBL" id="JSUQ01000047">
    <property type="protein sequence ID" value="KHQ49711.1"/>
    <property type="molecule type" value="Genomic_DNA"/>
</dbReference>
<dbReference type="Proteomes" id="UP000030960">
    <property type="component" value="Unassembled WGS sequence"/>
</dbReference>
<feature type="domain" description="Sulfotransferase" evidence="3">
    <location>
        <begin position="84"/>
        <end position="299"/>
    </location>
</feature>
<comment type="caution">
    <text evidence="4">The sequence shown here is derived from an EMBL/GenBank/DDBJ whole genome shotgun (WGS) entry which is preliminary data.</text>
</comment>
<dbReference type="OrthoDB" id="9804504at2"/>
<dbReference type="Gene3D" id="3.40.50.300">
    <property type="entry name" value="P-loop containing nucleotide triphosphate hydrolases"/>
    <property type="match status" value="1"/>
</dbReference>
<reference evidence="4 5" key="1">
    <citation type="submission" date="2014-10" db="EMBL/GenBank/DDBJ databases">
        <title>Genome sequence of Ponticoccus sp. strain UMTAT08 isolated from clonal culture of toxic dinoflagellate Alexandrium tamiyavanichii.</title>
        <authorList>
            <person name="Gan H.Y."/>
            <person name="Muhd D.-D."/>
            <person name="Mohd Noor M.E."/>
            <person name="Yeong Y.S."/>
            <person name="Usup G."/>
        </authorList>
    </citation>
    <scope>NUCLEOTIDE SEQUENCE [LARGE SCALE GENOMIC DNA]</scope>
    <source>
        <strain evidence="4 5">UMTAT08</strain>
    </source>
</reference>
<dbReference type="InterPro" id="IPR000863">
    <property type="entry name" value="Sulfotransferase_dom"/>
</dbReference>
<dbReference type="RefSeq" id="WP_043147245.1">
    <property type="nucleotide sequence ID" value="NZ_JSUQ01000047.1"/>
</dbReference>
<protein>
    <submittedName>
        <fullName evidence="4">Sulfotransferase domain protein</fullName>
    </submittedName>
</protein>
<dbReference type="PANTHER" id="PTHR11783">
    <property type="entry name" value="SULFOTRANSFERASE SULT"/>
    <property type="match status" value="1"/>
</dbReference>
<evidence type="ECO:0000259" key="3">
    <source>
        <dbReference type="Pfam" id="PF00685"/>
    </source>
</evidence>
<dbReference type="SUPFAM" id="SSF52540">
    <property type="entry name" value="P-loop containing nucleoside triphosphate hydrolases"/>
    <property type="match status" value="1"/>
</dbReference>
<keyword evidence="5" id="KW-1185">Reference proteome</keyword>
<sequence length="319" mass="35755">MDDPAETLNLALLEVLRDRVAEAGAAPGVDFDAWVLELLQGYRLLRGTGRITAGEQRLILEVMRGLETRHGPPRDQVPAQPQRYIASYPRSGNTMTLGMLKALTPVLTTSDMRDSKLCTMPALERPGFPALRLAKTHQVPAWRPENRYLFVFRDPRDLLPSLAYMTLKAGEHAFTERHQMVEFIAFLHERYVFGSWLDFARAALALQGHENVAIEQYDALDGDWRALARVAAFLGLDVTETRLRAAFADRGRTLEKMRDKPRWGLDGAAPPGSLYEAWMAARGGSSWRETLDEAAKEALKSRGYTPALIALGYAEDDSW</sequence>
<dbReference type="GO" id="GO:0008146">
    <property type="term" value="F:sulfotransferase activity"/>
    <property type="evidence" value="ECO:0007669"/>
    <property type="project" value="InterPro"/>
</dbReference>